<sequence>MALPYIQGQLSAVRSTVDGIFANLYPKLSAPHIDLHGKNVVITGGNSGIGLETAVALASMGANVIIACRNPERAMAAVKDIQRRTGSSCVDWMQLDCSSLTSTEDFCKAWKTRKDSRIHYLILNAGLLNKTKVLTGDGLESTYQVNFLSGFLTALRLLPCLAKDARIVSTASMGCTLSDVLKADNGSSSDWLDKFDAGQPFSAFTGFALYARSKAAQVVFTQELQKKLDRHPDTRNITAHCCHPGTVKSEIWTQETTVSAAGVISAVNVIGITAEQGAVTNVFLCTSDKPLQPGSRGRFWDQTALRWSPGWIVSRDHTALWQSWLRDARIDKDPLT</sequence>
<protein>
    <submittedName>
        <fullName evidence="3">Uncharacterized protein</fullName>
    </submittedName>
</protein>
<dbReference type="eggNOG" id="KOG1208">
    <property type="taxonomic scope" value="Eukaryota"/>
</dbReference>
<dbReference type="GO" id="GO:0016491">
    <property type="term" value="F:oxidoreductase activity"/>
    <property type="evidence" value="ECO:0007669"/>
    <property type="project" value="UniProtKB-KW"/>
</dbReference>
<dbReference type="OrthoDB" id="542013at2759"/>
<organism evidence="3 4">
    <name type="scientific">Mixia osmundae (strain CBS 9802 / IAM 14324 / JCM 22182 / KY 12970)</name>
    <dbReference type="NCBI Taxonomy" id="764103"/>
    <lineage>
        <taxon>Eukaryota</taxon>
        <taxon>Fungi</taxon>
        <taxon>Dikarya</taxon>
        <taxon>Basidiomycota</taxon>
        <taxon>Pucciniomycotina</taxon>
        <taxon>Mixiomycetes</taxon>
        <taxon>Mixiales</taxon>
        <taxon>Mixiaceae</taxon>
        <taxon>Mixia</taxon>
    </lineage>
</organism>
<proteinExistence type="inferred from homology"/>
<dbReference type="InParanoid" id="G7DUD8"/>
<evidence type="ECO:0000313" key="3">
    <source>
        <dbReference type="EMBL" id="GAA94198.1"/>
    </source>
</evidence>
<keyword evidence="2" id="KW-0560">Oxidoreductase</keyword>
<dbReference type="RefSeq" id="XP_014569631.1">
    <property type="nucleotide sequence ID" value="XM_014714145.1"/>
</dbReference>
<reference evidence="3 4" key="1">
    <citation type="journal article" date="2011" name="J. Gen. Appl. Microbiol.">
        <title>Draft genome sequencing of the enigmatic basidiomycete Mixia osmundae.</title>
        <authorList>
            <person name="Nishida H."/>
            <person name="Nagatsuka Y."/>
            <person name="Sugiyama J."/>
        </authorList>
    </citation>
    <scope>NUCLEOTIDE SEQUENCE [LARGE SCALE GENOMIC DNA]</scope>
    <source>
        <strain evidence="4">CBS 9802 / IAM 14324 / JCM 22182 / KY 12970</strain>
    </source>
</reference>
<comment type="caution">
    <text evidence="3">The sequence shown here is derived from an EMBL/GenBank/DDBJ whole genome shotgun (WGS) entry which is preliminary data.</text>
</comment>
<comment type="similarity">
    <text evidence="1">Belongs to the short-chain dehydrogenases/reductases (SDR) family.</text>
</comment>
<gene>
    <name evidence="3" type="primary">Mo00846</name>
    <name evidence="3" type="ORF">E5Q_00846</name>
</gene>
<dbReference type="Proteomes" id="UP000009131">
    <property type="component" value="Unassembled WGS sequence"/>
</dbReference>
<dbReference type="EMBL" id="BABT02000028">
    <property type="protein sequence ID" value="GAA94198.1"/>
    <property type="molecule type" value="Genomic_DNA"/>
</dbReference>
<dbReference type="InterPro" id="IPR036291">
    <property type="entry name" value="NAD(P)-bd_dom_sf"/>
</dbReference>
<dbReference type="InterPro" id="IPR002347">
    <property type="entry name" value="SDR_fam"/>
</dbReference>
<dbReference type="Gene3D" id="3.40.50.720">
    <property type="entry name" value="NAD(P)-binding Rossmann-like Domain"/>
    <property type="match status" value="1"/>
</dbReference>
<dbReference type="PRINTS" id="PR00081">
    <property type="entry name" value="GDHRDH"/>
</dbReference>
<evidence type="ECO:0000256" key="2">
    <source>
        <dbReference type="ARBA" id="ARBA00023002"/>
    </source>
</evidence>
<dbReference type="SUPFAM" id="SSF51735">
    <property type="entry name" value="NAD(P)-binding Rossmann-fold domains"/>
    <property type="match status" value="1"/>
</dbReference>
<dbReference type="PANTHER" id="PTHR24320">
    <property type="entry name" value="RETINOL DEHYDROGENASE"/>
    <property type="match status" value="1"/>
</dbReference>
<reference evidence="3 4" key="2">
    <citation type="journal article" date="2012" name="Open Biol.">
        <title>Characteristics of nucleosomes and linker DNA regions on the genome of the basidiomycete Mixia osmundae revealed by mono- and dinucleosome mapping.</title>
        <authorList>
            <person name="Nishida H."/>
            <person name="Kondo S."/>
            <person name="Matsumoto T."/>
            <person name="Suzuki Y."/>
            <person name="Yoshikawa H."/>
            <person name="Taylor T.D."/>
            <person name="Sugiyama J."/>
        </authorList>
    </citation>
    <scope>NUCLEOTIDE SEQUENCE [LARGE SCALE GENOMIC DNA]</scope>
    <source>
        <strain evidence="4">CBS 9802 / IAM 14324 / JCM 22182 / KY 12970</strain>
    </source>
</reference>
<evidence type="ECO:0000313" key="4">
    <source>
        <dbReference type="Proteomes" id="UP000009131"/>
    </source>
</evidence>
<dbReference type="AlphaFoldDB" id="G7DUD8"/>
<name>G7DUD8_MIXOS</name>
<dbReference type="PANTHER" id="PTHR24320:SF148">
    <property type="entry name" value="NAD(P)-BINDING ROSSMANN-FOLD SUPERFAMILY PROTEIN"/>
    <property type="match status" value="1"/>
</dbReference>
<dbReference type="OMA" id="QSDYPQK"/>
<keyword evidence="4" id="KW-1185">Reference proteome</keyword>
<dbReference type="STRING" id="764103.G7DUD8"/>
<evidence type="ECO:0000256" key="1">
    <source>
        <dbReference type="ARBA" id="ARBA00006484"/>
    </source>
</evidence>
<accession>G7DUD8</accession>
<dbReference type="HOGENOM" id="CLU_010194_44_2_1"/>
<dbReference type="Pfam" id="PF00106">
    <property type="entry name" value="adh_short"/>
    <property type="match status" value="1"/>
</dbReference>